<dbReference type="RefSeq" id="WP_317386054.1">
    <property type="nucleotide sequence ID" value="NZ_CP136704.1"/>
</dbReference>
<dbReference type="Proteomes" id="UP001302666">
    <property type="component" value="Chromosome"/>
</dbReference>
<feature type="transmembrane region" description="Helical" evidence="1">
    <location>
        <begin position="192"/>
        <end position="224"/>
    </location>
</feature>
<keyword evidence="1" id="KW-1133">Transmembrane helix</keyword>
<dbReference type="InterPro" id="IPR018688">
    <property type="entry name" value="PpoB2-like"/>
</dbReference>
<keyword evidence="1" id="KW-0812">Transmembrane</keyword>
<evidence type="ECO:0000313" key="2">
    <source>
        <dbReference type="EMBL" id="WOI34042.1"/>
    </source>
</evidence>
<feature type="transmembrane region" description="Helical" evidence="1">
    <location>
        <begin position="142"/>
        <end position="159"/>
    </location>
</feature>
<sequence length="257" mass="27907">MLKARLTQSIRQMTGLHWLMLFGGILLAWAALFAMSVPSDLRAAGAIYGAEFWLQLCTMTPDAAGAAKMVLMWVLMSAAMMAPTALPAFATYDDLGQTAEGTRFGDLVFGYLAVWVGFSLLAAGMQMLLLRADLVSVFGDSRSGILSGGLLLVAGAYQFTQLKEACLSKCRRPLVFFMQHWEEGPLRNGLRLGAVCLGCCWALMLLAFVGGVMNLAFMGLATLFMVLEKLPEIGRWLTRPMGALLLLSGTWVIVTTF</sequence>
<name>A0ABZ0HI74_TRISK</name>
<dbReference type="EMBL" id="CP136704">
    <property type="protein sequence ID" value="WOI34042.1"/>
    <property type="molecule type" value="Genomic_DNA"/>
</dbReference>
<feature type="transmembrane region" description="Helical" evidence="1">
    <location>
        <begin position="70"/>
        <end position="89"/>
    </location>
</feature>
<accession>A0ABZ0HI74</accession>
<feature type="transmembrane region" description="Helical" evidence="1">
    <location>
        <begin position="236"/>
        <end position="254"/>
    </location>
</feature>
<keyword evidence="3" id="KW-1185">Reference proteome</keyword>
<proteinExistence type="predicted"/>
<evidence type="ECO:0000313" key="3">
    <source>
        <dbReference type="Proteomes" id="UP001302666"/>
    </source>
</evidence>
<gene>
    <name evidence="2" type="ORF">R1T40_04720</name>
</gene>
<reference evidence="2 3" key="1">
    <citation type="submission" date="2023-10" db="EMBL/GenBank/DDBJ databases">
        <title>Eight complete genome sequences of bacteria isolated from laboratory stock of Giant Kelp gametophytes.</title>
        <authorList>
            <person name="Tolentino B."/>
            <person name="Nuzhdin S."/>
        </authorList>
    </citation>
    <scope>NUCLEOTIDE SEQUENCE [LARGE SCALE GENOMIC DNA]</scope>
    <source>
        <strain evidence="2 3">LC.270.F.C4</strain>
    </source>
</reference>
<dbReference type="Pfam" id="PF09948">
    <property type="entry name" value="PpoB2"/>
    <property type="match status" value="1"/>
</dbReference>
<feature type="transmembrane region" description="Helical" evidence="1">
    <location>
        <begin position="16"/>
        <end position="35"/>
    </location>
</feature>
<evidence type="ECO:0000256" key="1">
    <source>
        <dbReference type="SAM" id="Phobius"/>
    </source>
</evidence>
<keyword evidence="1" id="KW-0472">Membrane</keyword>
<organism evidence="2 3">
    <name type="scientific">Tritonibacter scottomollicae</name>
    <name type="common">Epibacterium scottomollicae</name>
    <dbReference type="NCBI Taxonomy" id="483013"/>
    <lineage>
        <taxon>Bacteria</taxon>
        <taxon>Pseudomonadati</taxon>
        <taxon>Pseudomonadota</taxon>
        <taxon>Alphaproteobacteria</taxon>
        <taxon>Rhodobacterales</taxon>
        <taxon>Paracoccaceae</taxon>
        <taxon>Tritonibacter</taxon>
    </lineage>
</organism>
<protein>
    <submittedName>
        <fullName evidence="2">DUF2182 domain-containing protein</fullName>
    </submittedName>
</protein>
<feature type="transmembrane region" description="Helical" evidence="1">
    <location>
        <begin position="109"/>
        <end position="130"/>
    </location>
</feature>